<evidence type="ECO:0000313" key="3">
    <source>
        <dbReference type="Proteomes" id="UP000674938"/>
    </source>
</evidence>
<dbReference type="InterPro" id="IPR013022">
    <property type="entry name" value="Xyl_isomerase-like_TIM-brl"/>
</dbReference>
<dbReference type="InterPro" id="IPR050312">
    <property type="entry name" value="IolE/XylAMocC-like"/>
</dbReference>
<proteinExistence type="predicted"/>
<keyword evidence="3" id="KW-1185">Reference proteome</keyword>
<dbReference type="InterPro" id="IPR036237">
    <property type="entry name" value="Xyl_isomerase-like_sf"/>
</dbReference>
<feature type="domain" description="Xylose isomerase-like TIM barrel" evidence="1">
    <location>
        <begin position="24"/>
        <end position="243"/>
    </location>
</feature>
<accession>A0A940PEJ8</accession>
<dbReference type="Pfam" id="PF01261">
    <property type="entry name" value="AP_endonuc_2"/>
    <property type="match status" value="1"/>
</dbReference>
<gene>
    <name evidence="2" type="ORF">I6N95_19165</name>
</gene>
<evidence type="ECO:0000313" key="2">
    <source>
        <dbReference type="EMBL" id="MBP1043142.1"/>
    </source>
</evidence>
<name>A0A940PEJ8_9ENTE</name>
<dbReference type="RefSeq" id="WP_209530948.1">
    <property type="nucleotide sequence ID" value="NZ_JAEEGA010000014.1"/>
</dbReference>
<organism evidence="2 3">
    <name type="scientific">Vagococcus allomyrinae</name>
    <dbReference type="NCBI Taxonomy" id="2794353"/>
    <lineage>
        <taxon>Bacteria</taxon>
        <taxon>Bacillati</taxon>
        <taxon>Bacillota</taxon>
        <taxon>Bacilli</taxon>
        <taxon>Lactobacillales</taxon>
        <taxon>Enterococcaceae</taxon>
        <taxon>Vagococcus</taxon>
    </lineage>
</organism>
<dbReference type="EMBL" id="JAEEGA010000014">
    <property type="protein sequence ID" value="MBP1043142.1"/>
    <property type="molecule type" value="Genomic_DNA"/>
</dbReference>
<reference evidence="2" key="1">
    <citation type="submission" date="2020-12" db="EMBL/GenBank/DDBJ databases">
        <title>Vagococcus allomyrinae sp. nov. and Enterococcus lavae sp. nov., isolated from the larvae of Allomyrina dichotoma.</title>
        <authorList>
            <person name="Lee S.D."/>
        </authorList>
    </citation>
    <scope>NUCLEOTIDE SEQUENCE</scope>
    <source>
        <strain evidence="2">BWB3-3</strain>
    </source>
</reference>
<sequence length="249" mass="28268">MAKISLQLWSIQEECAKDFLGTLTKVKEFGYDGVEFAGYYETEAAELKAHLDKIGLAVSGSHVPADKLVNDLENTIAYEKALGNQNVIIPWEQGETLADWQAHFAKFAEIQQRLQEEGLTLGYHNHAHEFTQVPEVNVLEAMVAAVPGIKLEVDTYWVEFAGEIAIKWMTRNQAVIKWLHIKEMRKDGDTTESTEISTGILPIRSFVEFAKENEIEWLVVEQEAFQAYPPIESAEINVQNLRKIVEEVF</sequence>
<dbReference type="GO" id="GO:0016853">
    <property type="term" value="F:isomerase activity"/>
    <property type="evidence" value="ECO:0007669"/>
    <property type="project" value="UniProtKB-KW"/>
</dbReference>
<keyword evidence="2" id="KW-0413">Isomerase</keyword>
<comment type="caution">
    <text evidence="2">The sequence shown here is derived from an EMBL/GenBank/DDBJ whole genome shotgun (WGS) entry which is preliminary data.</text>
</comment>
<dbReference type="PANTHER" id="PTHR12110:SF41">
    <property type="entry name" value="INOSOSE DEHYDRATASE"/>
    <property type="match status" value="1"/>
</dbReference>
<dbReference type="PANTHER" id="PTHR12110">
    <property type="entry name" value="HYDROXYPYRUVATE ISOMERASE"/>
    <property type="match status" value="1"/>
</dbReference>
<dbReference type="SUPFAM" id="SSF51658">
    <property type="entry name" value="Xylose isomerase-like"/>
    <property type="match status" value="1"/>
</dbReference>
<dbReference type="AlphaFoldDB" id="A0A940PEJ8"/>
<protein>
    <submittedName>
        <fullName evidence="2">Sugar phosphate isomerase/epimerase</fullName>
    </submittedName>
</protein>
<evidence type="ECO:0000259" key="1">
    <source>
        <dbReference type="Pfam" id="PF01261"/>
    </source>
</evidence>
<dbReference type="Gene3D" id="3.20.20.150">
    <property type="entry name" value="Divalent-metal-dependent TIM barrel enzymes"/>
    <property type="match status" value="1"/>
</dbReference>
<dbReference type="Proteomes" id="UP000674938">
    <property type="component" value="Unassembled WGS sequence"/>
</dbReference>